<keyword evidence="4 12" id="KW-0699">rRNA-binding</keyword>
<dbReference type="OrthoDB" id="9762369at2"/>
<comment type="catalytic activity">
    <reaction evidence="12">
        <text>ATP + H2O = ADP + phosphate + H(+)</text>
        <dbReference type="Rhea" id="RHEA:13065"/>
        <dbReference type="ChEBI" id="CHEBI:15377"/>
        <dbReference type="ChEBI" id="CHEBI:15378"/>
        <dbReference type="ChEBI" id="CHEBI:30616"/>
        <dbReference type="ChEBI" id="CHEBI:43474"/>
        <dbReference type="ChEBI" id="CHEBI:456216"/>
    </reaction>
</comment>
<evidence type="ECO:0000256" key="1">
    <source>
        <dbReference type="ARBA" id="ARBA00005868"/>
    </source>
</evidence>
<evidence type="ECO:0000313" key="14">
    <source>
        <dbReference type="EMBL" id="SDE08029.1"/>
    </source>
</evidence>
<dbReference type="GO" id="GO:0043022">
    <property type="term" value="F:ribosome binding"/>
    <property type="evidence" value="ECO:0007669"/>
    <property type="project" value="UniProtKB-UniRule"/>
</dbReference>
<evidence type="ECO:0000259" key="13">
    <source>
        <dbReference type="PROSITE" id="PS50893"/>
    </source>
</evidence>
<accession>A0A1G6ZZP2</accession>
<dbReference type="InterPro" id="IPR022374">
    <property type="entry name" value="EttA"/>
</dbReference>
<evidence type="ECO:0000256" key="10">
    <source>
        <dbReference type="ARBA" id="ARBA00022884"/>
    </source>
</evidence>
<dbReference type="SUPFAM" id="SSF52540">
    <property type="entry name" value="P-loop containing nucleoside triphosphate hydrolases"/>
    <property type="match status" value="2"/>
</dbReference>
<dbReference type="InterPro" id="IPR032781">
    <property type="entry name" value="ABC_tran_Xtn"/>
</dbReference>
<dbReference type="GO" id="GO:0006412">
    <property type="term" value="P:translation"/>
    <property type="evidence" value="ECO:0007669"/>
    <property type="project" value="UniProtKB-KW"/>
</dbReference>
<dbReference type="PROSITE" id="PS50893">
    <property type="entry name" value="ABC_TRANSPORTER_2"/>
    <property type="match status" value="2"/>
</dbReference>
<evidence type="ECO:0000256" key="11">
    <source>
        <dbReference type="ARBA" id="ARBA00022917"/>
    </source>
</evidence>
<keyword evidence="8 12" id="KW-0067">ATP-binding</keyword>
<dbReference type="InterPro" id="IPR003593">
    <property type="entry name" value="AAA+_ATPase"/>
</dbReference>
<gene>
    <name evidence="12" type="primary">ettA</name>
    <name evidence="14" type="ORF">SAMN05661003_103203</name>
</gene>
<dbReference type="SMART" id="SM00382">
    <property type="entry name" value="AAA"/>
    <property type="match status" value="2"/>
</dbReference>
<dbReference type="STRING" id="57664.SAMN05661003_103203"/>
<evidence type="ECO:0000256" key="6">
    <source>
        <dbReference type="ARBA" id="ARBA00022741"/>
    </source>
</evidence>
<dbReference type="GO" id="GO:0016887">
    <property type="term" value="F:ATP hydrolysis activity"/>
    <property type="evidence" value="ECO:0007669"/>
    <property type="project" value="UniProtKB-UniRule"/>
</dbReference>
<dbReference type="HAMAP" id="MF_00847">
    <property type="entry name" value="EttA"/>
    <property type="match status" value="1"/>
</dbReference>
<evidence type="ECO:0000256" key="3">
    <source>
        <dbReference type="ARBA" id="ARBA00022555"/>
    </source>
</evidence>
<dbReference type="InterPro" id="IPR017871">
    <property type="entry name" value="ABC_transporter-like_CS"/>
</dbReference>
<dbReference type="PANTHER" id="PTHR43858">
    <property type="entry name" value="ENERGY-DEPENDENT TRANSLATIONAL THROTTLE PROTEIN ETTA"/>
    <property type="match status" value="1"/>
</dbReference>
<evidence type="ECO:0000256" key="9">
    <source>
        <dbReference type="ARBA" id="ARBA00022845"/>
    </source>
</evidence>
<dbReference type="Gene3D" id="3.40.50.300">
    <property type="entry name" value="P-loop containing nucleotide triphosphate hydrolases"/>
    <property type="match status" value="2"/>
</dbReference>
<keyword evidence="9 12" id="KW-0810">Translation regulation</keyword>
<keyword evidence="10 12" id="KW-0694">RNA-binding</keyword>
<evidence type="ECO:0000256" key="8">
    <source>
        <dbReference type="ARBA" id="ARBA00022840"/>
    </source>
</evidence>
<keyword evidence="6 12" id="KW-0547">Nucleotide-binding</keyword>
<dbReference type="Pfam" id="PF12848">
    <property type="entry name" value="ABC_tran_Xtn"/>
    <property type="match status" value="1"/>
</dbReference>
<dbReference type="GO" id="GO:0005524">
    <property type="term" value="F:ATP binding"/>
    <property type="evidence" value="ECO:0007669"/>
    <property type="project" value="UniProtKB-UniRule"/>
</dbReference>
<dbReference type="AlphaFoldDB" id="A0A1G6ZZP2"/>
<evidence type="ECO:0000256" key="7">
    <source>
        <dbReference type="ARBA" id="ARBA00022801"/>
    </source>
</evidence>
<dbReference type="Pfam" id="PF00005">
    <property type="entry name" value="ABC_tran"/>
    <property type="match status" value="2"/>
</dbReference>
<sequence length="561" mass="63028">MSEDSKKIIYSMMRVSKNYNKQPVIRDISLSYFYGAKIGVLGLNGSGKSSLLRIMAGVDKDFNGEAVLSPGYSVGYLEQEPQLDESKTVRQCVEEGVQETVDLLREFEEINLKFAEPMDDDAMAALCERQAEVQDRLDALEAWELDSRLDLAMEALRCPPADTPVKVLSGGEKRRVALCRLLLQKPDILLLDEPTNHLDAETVGWLEQHLQRYAGTVIAVTHDRYFLDNVAGWILELDRGEGIPWKGNYSSWLEQKQKRLQQEEKSASARQRTLERELEWIRMSPKGRHAKSKARISAYEKLLGEEGQKHQGDMEIYIPPGPRLGDQVIEAEAVRKAYGDRLLVDNLTFKLPRGGIVGVIGPNGAGKTTLFRMISGQETPDSGSLTVGSSVTLAYVDQSRDSLAGDKTIWQEISGGQESMLLGSREVNSRAYVARFNFSGSDQQKKVGQLSGGERNRVHLAKMLSSGANVLLLDEPTNDLDVNTMRALEEALESFAGCAVIISHDRWFLDRIATHILAFEGDSQVVWFEGNYSEYEQDRKKRLGRDADQPHRIRYRQLTRD</sequence>
<dbReference type="EC" id="3.6.1.-" evidence="12"/>
<dbReference type="PANTHER" id="PTHR43858:SF1">
    <property type="entry name" value="ABC TRANSPORTER-RELATED PROTEIN"/>
    <property type="match status" value="1"/>
</dbReference>
<dbReference type="PROSITE" id="PS00211">
    <property type="entry name" value="ABC_TRANSPORTER_1"/>
    <property type="match status" value="1"/>
</dbReference>
<keyword evidence="3 12" id="KW-0820">tRNA-binding</keyword>
<keyword evidence="2 12" id="KW-0963">Cytoplasm</keyword>
<evidence type="ECO:0000256" key="4">
    <source>
        <dbReference type="ARBA" id="ARBA00022730"/>
    </source>
</evidence>
<dbReference type="GO" id="GO:0005737">
    <property type="term" value="C:cytoplasm"/>
    <property type="evidence" value="ECO:0007669"/>
    <property type="project" value="UniProtKB-SubCell"/>
</dbReference>
<name>A0A1G6ZZP2_9BACT</name>
<dbReference type="InterPro" id="IPR027417">
    <property type="entry name" value="P-loop_NTPase"/>
</dbReference>
<dbReference type="EMBL" id="FNAQ01000003">
    <property type="protein sequence ID" value="SDE08029.1"/>
    <property type="molecule type" value="Genomic_DNA"/>
</dbReference>
<dbReference type="GO" id="GO:0045900">
    <property type="term" value="P:negative regulation of translational elongation"/>
    <property type="evidence" value="ECO:0007669"/>
    <property type="project" value="UniProtKB-UniRule"/>
</dbReference>
<keyword evidence="5 12" id="KW-0677">Repeat</keyword>
<evidence type="ECO:0000256" key="2">
    <source>
        <dbReference type="ARBA" id="ARBA00022490"/>
    </source>
</evidence>
<dbReference type="NCBIfam" id="NF008775">
    <property type="entry name" value="PRK11819.1"/>
    <property type="match status" value="1"/>
</dbReference>
<evidence type="ECO:0000256" key="5">
    <source>
        <dbReference type="ARBA" id="ARBA00022737"/>
    </source>
</evidence>
<comment type="caution">
    <text evidence="12">Lacks conserved residue(s) required for the propagation of feature annotation.</text>
</comment>
<protein>
    <recommendedName>
        <fullName evidence="12">Energy-dependent translational throttle protein EttA</fullName>
        <ecNumber evidence="12">3.6.1.-</ecNumber>
    </recommendedName>
    <alternativeName>
        <fullName evidence="12">Translational regulatory factor EttA</fullName>
    </alternativeName>
</protein>
<comment type="function">
    <text evidence="12">A translation factor that gates the progression of the 70S ribosomal initiation complex (IC, containing tRNA(fMet) in the P-site) into the translation elongation cycle by using a mechanism sensitive to the ATP/ADP ratio. Binds to the 70S ribosome E-site where it modulates the state of the translating ribosome during subunit translocation. ATP hydrolysis probably frees it from the ribosome, which can enter the elongation phase.</text>
</comment>
<dbReference type="NCBIfam" id="TIGR03719">
    <property type="entry name" value="ABC_ABC_ChvD"/>
    <property type="match status" value="1"/>
</dbReference>
<comment type="domain">
    <text evidence="12">The arm domain is inserted in the first ABC transporter domain. Probably contacts ribosomal protein L1.</text>
</comment>
<feature type="binding site" evidence="12">
    <location>
        <begin position="361"/>
        <end position="368"/>
    </location>
    <ligand>
        <name>ATP</name>
        <dbReference type="ChEBI" id="CHEBI:30616"/>
        <label>2</label>
    </ligand>
</feature>
<dbReference type="GO" id="GO:0000049">
    <property type="term" value="F:tRNA binding"/>
    <property type="evidence" value="ECO:0007669"/>
    <property type="project" value="UniProtKB-UniRule"/>
</dbReference>
<dbReference type="RefSeq" id="WP_092076841.1">
    <property type="nucleotide sequence ID" value="NZ_FNAQ01000003.1"/>
</dbReference>
<feature type="domain" description="ABC transporter" evidence="13">
    <location>
        <begin position="10"/>
        <end position="264"/>
    </location>
</feature>
<keyword evidence="7 12" id="KW-0378">Hydrolase</keyword>
<dbReference type="GO" id="GO:0019843">
    <property type="term" value="F:rRNA binding"/>
    <property type="evidence" value="ECO:0007669"/>
    <property type="project" value="UniProtKB-UniRule"/>
</dbReference>
<keyword evidence="15" id="KW-1185">Reference proteome</keyword>
<evidence type="ECO:0000256" key="12">
    <source>
        <dbReference type="HAMAP-Rule" id="MF_00847"/>
    </source>
</evidence>
<dbReference type="FunFam" id="3.40.50.300:FF:000183">
    <property type="entry name" value="ABC transporter ATP-binding protein yjjK"/>
    <property type="match status" value="1"/>
</dbReference>
<feature type="domain" description="ABC transporter" evidence="13">
    <location>
        <begin position="329"/>
        <end position="555"/>
    </location>
</feature>
<evidence type="ECO:0000313" key="15">
    <source>
        <dbReference type="Proteomes" id="UP000243205"/>
    </source>
</evidence>
<dbReference type="CDD" id="cd03221">
    <property type="entry name" value="ABCF_EF-3"/>
    <property type="match status" value="2"/>
</dbReference>
<organism evidence="14 15">
    <name type="scientific">Desulfuromonas thiophila</name>
    <dbReference type="NCBI Taxonomy" id="57664"/>
    <lineage>
        <taxon>Bacteria</taxon>
        <taxon>Pseudomonadati</taxon>
        <taxon>Thermodesulfobacteriota</taxon>
        <taxon>Desulfuromonadia</taxon>
        <taxon>Desulfuromonadales</taxon>
        <taxon>Desulfuromonadaceae</taxon>
        <taxon>Desulfuromonas</taxon>
    </lineage>
</organism>
<comment type="subunit">
    <text evidence="12">Monomer. Probably contacts ribosomal proteins L1, L5, L33 and S7, the 16S and 23S rRNA and the P-site containing tRNA(fMet).</text>
</comment>
<proteinExistence type="inferred from homology"/>
<dbReference type="FunFam" id="3.40.50.300:FF:000011">
    <property type="entry name" value="Putative ABC transporter ATP-binding component"/>
    <property type="match status" value="1"/>
</dbReference>
<keyword evidence="11 12" id="KW-0648">Protein biosynthesis</keyword>
<comment type="similarity">
    <text evidence="1 12">Belongs to the ABC transporter superfamily. ABCF family. Translational throttle EttA subfamily.</text>
</comment>
<comment type="subcellular location">
    <subcellularLocation>
        <location evidence="12">Cytoplasm</location>
    </subcellularLocation>
    <text evidence="12">Associates with ribosomes and polysomes.</text>
</comment>
<feature type="region of interest" description="PtIM" evidence="12">
    <location>
        <begin position="247"/>
        <end position="327"/>
    </location>
</feature>
<comment type="domain">
    <text evidence="12">The P-site tRNA interaction motif (PtIM domain) probably interacts with the P-site tRNA(fMet) as well as the 23S rRNA.</text>
</comment>
<dbReference type="Proteomes" id="UP000243205">
    <property type="component" value="Unassembled WGS sequence"/>
</dbReference>
<dbReference type="InterPro" id="IPR003439">
    <property type="entry name" value="ABC_transporter-like_ATP-bd"/>
</dbReference>
<reference evidence="15" key="1">
    <citation type="submission" date="2016-10" db="EMBL/GenBank/DDBJ databases">
        <authorList>
            <person name="Varghese N."/>
            <person name="Submissions S."/>
        </authorList>
    </citation>
    <scope>NUCLEOTIDE SEQUENCE [LARGE SCALE GENOMIC DNA]</scope>
    <source>
        <strain evidence="15">DSM 8987</strain>
    </source>
</reference>